<dbReference type="PANTHER" id="PTHR23183">
    <property type="entry name" value="NOP14"/>
    <property type="match status" value="1"/>
</dbReference>
<feature type="region of interest" description="Disordered" evidence="7">
    <location>
        <begin position="306"/>
        <end position="401"/>
    </location>
</feature>
<feature type="region of interest" description="Disordered" evidence="7">
    <location>
        <begin position="184"/>
        <end position="231"/>
    </location>
</feature>
<feature type="compositionally biased region" description="Basic residues" evidence="7">
    <location>
        <begin position="1053"/>
        <end position="1062"/>
    </location>
</feature>
<sequence length="1062" mass="114302">MAPARSKASASSSFKKSSKSSSPGSGSGGSGGSASVFGSLHKSSSMPSRFNALGRVRSGGVAKKKKSSSSSSASNKVTSAQRERKKALLIDYRALKQESTFVDRRLSSGGGGGGGGYHARTKASERTRAAFAMHGDEDGGDYQRDDYELTHMGKPLRGEAAFADAVHADDDDDAMLDAEWTRTMNFGGGGRADGDDDGGGLFIRKQRASHEEDEDGGGGDDDDRPKSKKEAMRELIAKSKFYRAERAKQKLADTDELTRVDAVFQELGGTDALVSLVARAPPTPIVVLPRQPLDISGDVKYGEALTTLASDGRARATDRTKTDEELAAEAEAAEAKRKADAEKRMGPGGDDLDDDFGSLDDEQDDDDDEEEEDEEDDDDDDDDDDEEEEDLSLADDETLRRAYDRKMKLVTDRLHEKLGQAKGEELLQLLSRQEEGSDSEEEDDDEEEEEDNDDDDDDDDDEDNEEEEDGDGDDDQQQHDDPEDENLLRAEPLPNADSIQAVPSTSAASKPKASPAVPSKRTPTSSAPLPSPLPLPQSASELEQLLHGRAAHVHAEVMLNIRDTHRSKLYADERKGMQTYFGVAAQYYARCCAQSEMDDTLVARVAEAVHSLALDVPVYAAAVACAQIDTVMQRRREAASKLASGAAASASDGWPTQQMCMAMHLFTRIFPRTDFRHEVSTRLDLLCSECLCFGLVGSARQAATGLFLAALCARASADSAAARLGAAGSGGAVKLRLASGDSEPDIDAEGGEDYAKLAKIAGVLRAPAPTDAPGSRLYPEAIAWVAQGLATASDDPVVELNARLPPTRWVWRVRPTGGWSSDATAAEAKAGKINATTSLDDLKPRPGAMLGEGFGFGAGKAKLIPRLRLLTGLAGVAASLSESISTPRLCACSPELLRLLATAAASASSSLARASYAPAALVAELERISEQATSWASAAESSRVPLRRKRAAAEAIKTYNPRFEESHFDGRAVGNIDPDRQRAQVKQLKRQVRREARGAARELRLDARTLASAREEDLERDKEDFRAELTASRRFMEEQRRDMASGGQMGANAHKKLKRKQR</sequence>
<feature type="compositionally biased region" description="Acidic residues" evidence="7">
    <location>
        <begin position="436"/>
        <end position="485"/>
    </location>
</feature>
<gene>
    <name evidence="8" type="ORF">PPROV_001096200</name>
</gene>
<feature type="compositionally biased region" description="Gly residues" evidence="7">
    <location>
        <begin position="108"/>
        <end position="117"/>
    </location>
</feature>
<feature type="compositionally biased region" description="Acidic residues" evidence="7">
    <location>
        <begin position="211"/>
        <end position="222"/>
    </location>
</feature>
<evidence type="ECO:0000256" key="3">
    <source>
        <dbReference type="ARBA" id="ARBA00022517"/>
    </source>
</evidence>
<dbReference type="GO" id="GO:0030692">
    <property type="term" value="C:Noc4p-Nop14p complex"/>
    <property type="evidence" value="ECO:0007669"/>
    <property type="project" value="TreeGrafter"/>
</dbReference>
<accession>A0A830HYQ5</accession>
<dbReference type="GO" id="GO:0032040">
    <property type="term" value="C:small-subunit processome"/>
    <property type="evidence" value="ECO:0007669"/>
    <property type="project" value="InterPro"/>
</dbReference>
<feature type="compositionally biased region" description="Low complexity" evidence="7">
    <location>
        <begin position="501"/>
        <end position="528"/>
    </location>
</feature>
<comment type="similarity">
    <text evidence="2">Belongs to the NOP14 family.</text>
</comment>
<keyword evidence="5" id="KW-0539">Nucleus</keyword>
<evidence type="ECO:0000256" key="5">
    <source>
        <dbReference type="ARBA" id="ARBA00023242"/>
    </source>
</evidence>
<evidence type="ECO:0000313" key="9">
    <source>
        <dbReference type="Proteomes" id="UP000660262"/>
    </source>
</evidence>
<feature type="compositionally biased region" description="Basic and acidic residues" evidence="7">
    <location>
        <begin position="1034"/>
        <end position="1043"/>
    </location>
</feature>
<keyword evidence="9" id="KW-1185">Reference proteome</keyword>
<evidence type="ECO:0000313" key="8">
    <source>
        <dbReference type="EMBL" id="GHP12234.1"/>
    </source>
</evidence>
<feature type="region of interest" description="Disordered" evidence="7">
    <location>
        <begin position="1031"/>
        <end position="1062"/>
    </location>
</feature>
<comment type="function">
    <text evidence="6">Involved in nucleolar processing of pre-18S ribosomal RNA. Has a role in the nuclear export of 40S pre-ribosomal subunit to the cytoplasm.</text>
</comment>
<evidence type="ECO:0000256" key="6">
    <source>
        <dbReference type="ARBA" id="ARBA00024695"/>
    </source>
</evidence>
<comment type="subcellular location">
    <subcellularLocation>
        <location evidence="1">Nucleus</location>
        <location evidence="1">Nucleolus</location>
    </subcellularLocation>
</comment>
<dbReference type="OrthoDB" id="441771at2759"/>
<name>A0A830HYQ5_9CHLO</name>
<dbReference type="InterPro" id="IPR007276">
    <property type="entry name" value="Nop14"/>
</dbReference>
<feature type="region of interest" description="Disordered" evidence="7">
    <location>
        <begin position="417"/>
        <end position="537"/>
    </location>
</feature>
<feature type="compositionally biased region" description="Acidic residues" evidence="7">
    <location>
        <begin position="350"/>
        <end position="396"/>
    </location>
</feature>
<organism evidence="8 9">
    <name type="scientific">Pycnococcus provasolii</name>
    <dbReference type="NCBI Taxonomy" id="41880"/>
    <lineage>
        <taxon>Eukaryota</taxon>
        <taxon>Viridiplantae</taxon>
        <taxon>Chlorophyta</taxon>
        <taxon>Pseudoscourfieldiophyceae</taxon>
        <taxon>Pseudoscourfieldiales</taxon>
        <taxon>Pycnococcaceae</taxon>
        <taxon>Pycnococcus</taxon>
    </lineage>
</organism>
<feature type="compositionally biased region" description="Low complexity" evidence="7">
    <location>
        <begin position="1"/>
        <end position="24"/>
    </location>
</feature>
<evidence type="ECO:0000256" key="4">
    <source>
        <dbReference type="ARBA" id="ARBA00022552"/>
    </source>
</evidence>
<protein>
    <recommendedName>
        <fullName evidence="10">Nucleolar protein 14</fullName>
    </recommendedName>
</protein>
<feature type="region of interest" description="Disordered" evidence="7">
    <location>
        <begin position="101"/>
        <end position="123"/>
    </location>
</feature>
<evidence type="ECO:0000256" key="1">
    <source>
        <dbReference type="ARBA" id="ARBA00004604"/>
    </source>
</evidence>
<keyword evidence="4" id="KW-0698">rRNA processing</keyword>
<keyword evidence="3" id="KW-0690">Ribosome biogenesis</keyword>
<feature type="region of interest" description="Disordered" evidence="7">
    <location>
        <begin position="1"/>
        <end position="83"/>
    </location>
</feature>
<comment type="caution">
    <text evidence="8">The sequence shown here is derived from an EMBL/GenBank/DDBJ whole genome shotgun (WGS) entry which is preliminary data.</text>
</comment>
<dbReference type="Pfam" id="PF04147">
    <property type="entry name" value="Nop14"/>
    <property type="match status" value="2"/>
</dbReference>
<proteinExistence type="inferred from homology"/>
<evidence type="ECO:0000256" key="7">
    <source>
        <dbReference type="SAM" id="MobiDB-lite"/>
    </source>
</evidence>
<dbReference type="GO" id="GO:0030490">
    <property type="term" value="P:maturation of SSU-rRNA"/>
    <property type="evidence" value="ECO:0007669"/>
    <property type="project" value="TreeGrafter"/>
</dbReference>
<evidence type="ECO:0008006" key="10">
    <source>
        <dbReference type="Google" id="ProtNLM"/>
    </source>
</evidence>
<feature type="compositionally biased region" description="Basic and acidic residues" evidence="7">
    <location>
        <begin position="312"/>
        <end position="324"/>
    </location>
</feature>
<dbReference type="EMBL" id="BNJQ01000039">
    <property type="protein sequence ID" value="GHP12234.1"/>
    <property type="molecule type" value="Genomic_DNA"/>
</dbReference>
<reference evidence="8" key="1">
    <citation type="submission" date="2020-10" db="EMBL/GenBank/DDBJ databases">
        <title>Unveiling of a novel bifunctional photoreceptor, Dualchrome1, isolated from a cosmopolitan green alga.</title>
        <authorList>
            <person name="Suzuki S."/>
            <person name="Kawachi M."/>
        </authorList>
    </citation>
    <scope>NUCLEOTIDE SEQUENCE</scope>
    <source>
        <strain evidence="8">NIES 2893</strain>
    </source>
</reference>
<dbReference type="AlphaFoldDB" id="A0A830HYQ5"/>
<dbReference type="Proteomes" id="UP000660262">
    <property type="component" value="Unassembled WGS sequence"/>
</dbReference>
<dbReference type="PANTHER" id="PTHR23183:SF0">
    <property type="entry name" value="NUCLEOLAR PROTEIN 14"/>
    <property type="match status" value="1"/>
</dbReference>
<evidence type="ECO:0000256" key="2">
    <source>
        <dbReference type="ARBA" id="ARBA00007466"/>
    </source>
</evidence>
<feature type="compositionally biased region" description="Basic and acidic residues" evidence="7">
    <location>
        <begin position="333"/>
        <end position="345"/>
    </location>
</feature>